<keyword evidence="3" id="KW-1185">Reference proteome</keyword>
<name>A0A4Y4EZ71_9GAMM</name>
<dbReference type="Proteomes" id="UP000319812">
    <property type="component" value="Unassembled WGS sequence"/>
</dbReference>
<evidence type="ECO:0000313" key="2">
    <source>
        <dbReference type="EMBL" id="GED23302.1"/>
    </source>
</evidence>
<feature type="signal peptide" evidence="1">
    <location>
        <begin position="1"/>
        <end position="26"/>
    </location>
</feature>
<dbReference type="OrthoDB" id="6155254at2"/>
<dbReference type="PANTHER" id="PTHR34387:SF1">
    <property type="entry name" value="PERIPLASMIC IMMUNOGENIC PROTEIN"/>
    <property type="match status" value="1"/>
</dbReference>
<dbReference type="InterPro" id="IPR007497">
    <property type="entry name" value="SIMPL/DUF541"/>
</dbReference>
<dbReference type="InterPro" id="IPR052022">
    <property type="entry name" value="26kDa_periplasmic_antigen"/>
</dbReference>
<gene>
    <name evidence="2" type="ORF">HHA01_22790</name>
</gene>
<feature type="chain" id="PRO_5021207244" evidence="1">
    <location>
        <begin position="27"/>
        <end position="267"/>
    </location>
</feature>
<proteinExistence type="predicted"/>
<dbReference type="Gene3D" id="3.30.110.170">
    <property type="entry name" value="Protein of unknown function (DUF541), domain 1"/>
    <property type="match status" value="1"/>
</dbReference>
<keyword evidence="1" id="KW-0732">Signal</keyword>
<evidence type="ECO:0000256" key="1">
    <source>
        <dbReference type="SAM" id="SignalP"/>
    </source>
</evidence>
<dbReference type="RefSeq" id="WP_141320853.1">
    <property type="nucleotide sequence ID" value="NZ_BJOC01000032.1"/>
</dbReference>
<organism evidence="2 3">
    <name type="scientific">Halomonas halmophila</name>
    <dbReference type="NCBI Taxonomy" id="252"/>
    <lineage>
        <taxon>Bacteria</taxon>
        <taxon>Pseudomonadati</taxon>
        <taxon>Pseudomonadota</taxon>
        <taxon>Gammaproteobacteria</taxon>
        <taxon>Oceanospirillales</taxon>
        <taxon>Halomonadaceae</taxon>
        <taxon>Halomonas</taxon>
    </lineage>
</organism>
<dbReference type="Gene3D" id="3.30.70.2970">
    <property type="entry name" value="Protein of unknown function (DUF541), domain 2"/>
    <property type="match status" value="1"/>
</dbReference>
<dbReference type="EMBL" id="BJOC01000032">
    <property type="protein sequence ID" value="GED23302.1"/>
    <property type="molecule type" value="Genomic_DNA"/>
</dbReference>
<dbReference type="AlphaFoldDB" id="A0A4Y4EZ71"/>
<reference evidence="2 3" key="1">
    <citation type="submission" date="2019-06" db="EMBL/GenBank/DDBJ databases">
        <title>Whole genome shotgun sequence of Halomonas halmophila NBRC 15537.</title>
        <authorList>
            <person name="Hosoyama A."/>
            <person name="Uohara A."/>
            <person name="Ohji S."/>
            <person name="Ichikawa N."/>
        </authorList>
    </citation>
    <scope>NUCLEOTIDE SEQUENCE [LARGE SCALE GENOMIC DNA]</scope>
    <source>
        <strain evidence="2 3">NBRC 15537</strain>
    </source>
</reference>
<sequence length="267" mass="29118">MTQVRRHTRFPGALLSILLLSSPLLAMPVVASAQQEAPHKRLDVQAQSEIQVVPDEATLSARLWELTPAIAQRDDTSTSPEALSKARQRLEERAARLIETLEEAGLERDAINAGSLRVQPETIQVRQKEGAEGSRMTRTRLERPFEIDIADLDKLPMMLDALTRAGVNALDGVTYDLSNPGVASDKALTQALEKARHKAELMADTLGIELGPVISVSENRSPVYQPRMMAMSADAATESGGSNAEYRPGTITLDAMVSVSWEIRPAE</sequence>
<protein>
    <submittedName>
        <fullName evidence="2">Membrane protein</fullName>
    </submittedName>
</protein>
<evidence type="ECO:0000313" key="3">
    <source>
        <dbReference type="Proteomes" id="UP000319812"/>
    </source>
</evidence>
<dbReference type="Pfam" id="PF04402">
    <property type="entry name" value="SIMPL"/>
    <property type="match status" value="1"/>
</dbReference>
<comment type="caution">
    <text evidence="2">The sequence shown here is derived from an EMBL/GenBank/DDBJ whole genome shotgun (WGS) entry which is preliminary data.</text>
</comment>
<dbReference type="PANTHER" id="PTHR34387">
    <property type="entry name" value="SLR1258 PROTEIN"/>
    <property type="match status" value="1"/>
</dbReference>
<accession>A0A4Y4EZ71</accession>
<dbReference type="GO" id="GO:0006974">
    <property type="term" value="P:DNA damage response"/>
    <property type="evidence" value="ECO:0007669"/>
    <property type="project" value="TreeGrafter"/>
</dbReference>